<dbReference type="AlphaFoldDB" id="A0A1Y1RX78"/>
<dbReference type="InterPro" id="IPR002771">
    <property type="entry name" value="Multi_antbiot-R_MarC"/>
</dbReference>
<keyword evidence="3" id="KW-1003">Cell membrane</keyword>
<evidence type="ECO:0000256" key="7">
    <source>
        <dbReference type="RuleBase" id="RU362048"/>
    </source>
</evidence>
<evidence type="ECO:0000313" key="8">
    <source>
        <dbReference type="EMBL" id="ORC34907.1"/>
    </source>
</evidence>
<reference evidence="8 9" key="1">
    <citation type="submission" date="2017-03" db="EMBL/GenBank/DDBJ databases">
        <title>Draft Genome sequence of Marispirochaeta sp. strain JC444.</title>
        <authorList>
            <person name="Shivani Y."/>
            <person name="Subhash Y."/>
            <person name="Sasikala C."/>
            <person name="Ramana C."/>
        </authorList>
    </citation>
    <scope>NUCLEOTIDE SEQUENCE [LARGE SCALE GENOMIC DNA]</scope>
    <source>
        <strain evidence="8 9">JC444</strain>
    </source>
</reference>
<comment type="caution">
    <text evidence="8">The sequence shown here is derived from an EMBL/GenBank/DDBJ whole genome shotgun (WGS) entry which is preliminary data.</text>
</comment>
<dbReference type="EMBL" id="MWQY01000011">
    <property type="protein sequence ID" value="ORC34907.1"/>
    <property type="molecule type" value="Genomic_DNA"/>
</dbReference>
<comment type="similarity">
    <text evidence="2 7">Belongs to the UPF0056 (MarC) family.</text>
</comment>
<protein>
    <recommendedName>
        <fullName evidence="7">UPF0056 membrane protein</fullName>
    </recommendedName>
</protein>
<feature type="transmembrane region" description="Helical" evidence="7">
    <location>
        <begin position="6"/>
        <end position="27"/>
    </location>
</feature>
<dbReference type="Pfam" id="PF01914">
    <property type="entry name" value="MarC"/>
    <property type="match status" value="1"/>
</dbReference>
<dbReference type="OrthoDB" id="21094at2"/>
<feature type="transmembrane region" description="Helical" evidence="7">
    <location>
        <begin position="137"/>
        <end position="160"/>
    </location>
</feature>
<feature type="transmembrane region" description="Helical" evidence="7">
    <location>
        <begin position="104"/>
        <end position="125"/>
    </location>
</feature>
<keyword evidence="9" id="KW-1185">Reference proteome</keyword>
<accession>A0A1Y1RX78</accession>
<keyword evidence="5 7" id="KW-1133">Transmembrane helix</keyword>
<dbReference type="GO" id="GO:0005886">
    <property type="term" value="C:plasma membrane"/>
    <property type="evidence" value="ECO:0007669"/>
    <property type="project" value="UniProtKB-SubCell"/>
</dbReference>
<name>A0A1Y1RX78_9SPIO</name>
<proteinExistence type="inferred from homology"/>
<evidence type="ECO:0000256" key="3">
    <source>
        <dbReference type="ARBA" id="ARBA00022475"/>
    </source>
</evidence>
<comment type="subcellular location">
    <subcellularLocation>
        <location evidence="1 7">Cell membrane</location>
        <topology evidence="1 7">Multi-pass membrane protein</topology>
    </subcellularLocation>
</comment>
<evidence type="ECO:0000256" key="6">
    <source>
        <dbReference type="ARBA" id="ARBA00023136"/>
    </source>
</evidence>
<dbReference type="Proteomes" id="UP000192343">
    <property type="component" value="Unassembled WGS sequence"/>
</dbReference>
<evidence type="ECO:0000256" key="5">
    <source>
        <dbReference type="ARBA" id="ARBA00022989"/>
    </source>
</evidence>
<keyword evidence="4 7" id="KW-0812">Transmembrane</keyword>
<dbReference type="NCBIfam" id="TIGR00427">
    <property type="entry name" value="NAAT family transporter"/>
    <property type="match status" value="1"/>
</dbReference>
<feature type="transmembrane region" description="Helical" evidence="7">
    <location>
        <begin position="39"/>
        <end position="61"/>
    </location>
</feature>
<dbReference type="PANTHER" id="PTHR33508">
    <property type="entry name" value="UPF0056 MEMBRANE PROTEIN YHCE"/>
    <property type="match status" value="1"/>
</dbReference>
<evidence type="ECO:0000256" key="1">
    <source>
        <dbReference type="ARBA" id="ARBA00004651"/>
    </source>
</evidence>
<gene>
    <name evidence="8" type="ORF">B4O97_11255</name>
</gene>
<sequence length="199" mass="21668">MFIISNAITLLLVMDPFGNIPAFLALLSNMDPGRRRRVILRELIIALAILIIFLLFGGYILKGMHISEPALSIAGGLILFLIALKMIFPETVRGQGIAGDEEPLIVPLAVPLIAGPSTIVMLTLLATRHPDRITETFLALLIAWLSTVLILLLSDLLRTLMGTRILKAIERLMGMILTTVAVQMLLSGIAEYLSSLGMI</sequence>
<evidence type="ECO:0000313" key="9">
    <source>
        <dbReference type="Proteomes" id="UP000192343"/>
    </source>
</evidence>
<keyword evidence="6 7" id="KW-0472">Membrane</keyword>
<organism evidence="8 9">
    <name type="scientific">Marispirochaeta aestuarii</name>
    <dbReference type="NCBI Taxonomy" id="1963862"/>
    <lineage>
        <taxon>Bacteria</taxon>
        <taxon>Pseudomonadati</taxon>
        <taxon>Spirochaetota</taxon>
        <taxon>Spirochaetia</taxon>
        <taxon>Spirochaetales</taxon>
        <taxon>Spirochaetaceae</taxon>
        <taxon>Marispirochaeta</taxon>
    </lineage>
</organism>
<dbReference type="RefSeq" id="WP_083050895.1">
    <property type="nucleotide sequence ID" value="NZ_MWQY01000011.1"/>
</dbReference>
<feature type="transmembrane region" description="Helical" evidence="7">
    <location>
        <begin position="172"/>
        <end position="193"/>
    </location>
</feature>
<feature type="transmembrane region" description="Helical" evidence="7">
    <location>
        <begin position="73"/>
        <end position="92"/>
    </location>
</feature>
<evidence type="ECO:0000256" key="4">
    <source>
        <dbReference type="ARBA" id="ARBA00022692"/>
    </source>
</evidence>
<dbReference type="PANTHER" id="PTHR33508:SF10">
    <property type="entry name" value="UPF0056 INNER MEMBRANE PROTEIN YHGN"/>
    <property type="match status" value="1"/>
</dbReference>
<evidence type="ECO:0000256" key="2">
    <source>
        <dbReference type="ARBA" id="ARBA00009784"/>
    </source>
</evidence>
<dbReference type="STRING" id="1963862.B4O97_11255"/>